<dbReference type="SUPFAM" id="SSF55048">
    <property type="entry name" value="Probable ACP-binding domain of malonyl-CoA ACP transacylase"/>
    <property type="match status" value="1"/>
</dbReference>
<evidence type="ECO:0000313" key="15">
    <source>
        <dbReference type="EMBL" id="KAH8036375.1"/>
    </source>
</evidence>
<evidence type="ECO:0000256" key="13">
    <source>
        <dbReference type="ARBA" id="ARBA00044883"/>
    </source>
</evidence>
<dbReference type="Gene3D" id="1.10.287.1960">
    <property type="match status" value="1"/>
</dbReference>
<keyword evidence="10" id="KW-0443">Lipid metabolism</keyword>
<sequence>MTRTFWNVARKVFNRAAEMRDQEKTEVRARARPSMTIDTACSSTMVALSEALLAIRSGRCEAAIVGGAGLTLDPHLMTNFNLLGILSKDGKSRPFDIKSNGYVRSETVGAIFLQRYSDARRIYARVINAIANADGFKEEGVPYPSVIGHESLLRDAYSEVNVDPTKVVYVEAHGTGTKAGGIQELEAISNVICSPGREKSLLIGSVKSNMGHSESASAGWCRRAEAHERVFWMSTGALEHASALRALVVQTRTPSWIPTSALTLRVFHVRSHICRGLFLVWKKQGGFNANTEPNRGRGPVPGLRLRLAQPDWSAKHQAVSVPRICHRASGQHEKGGGEEVLGVKLMYVGHRKEVNTGEAHLKLLTVVALVDTLQALRIQPDGMLGHSAGEVGCAYADGCFTAEQALLAAYWRGRCLEMEYTFDGAMAAVGRTLLRNTVTPTRSQRRHCSDLHRHGDQPFGSEGFSARDYFCGELIDERTRQRSAAGREARILQWGSPLGPVILIKYEAAARGLTWEEAERRCPPDVYPACHNAEDSVTVSGTAEAVEKMVEQLQAENVFARKVDSMGVAFHTKYVHHIGPLFRSALEKIIPQPKPRSKRWISTSAPESRWKEPGALQCSAEYHTNNFVNPVLFCEALKHVPKDAILLEIGPHCLLQAILRRAVGPDASCAGLMKRHVDNVEYFLHSLGKLHTLGVEMDLSVLYPPVPWPLPRGTPNIGHLVGWDHSQSWDVAHWKDFPSPEQAKEDVLKVDLEATARTSTSLVIS</sequence>
<dbReference type="GO" id="GO:0006633">
    <property type="term" value="P:fatty acid biosynthetic process"/>
    <property type="evidence" value="ECO:0007669"/>
    <property type="project" value="UniProtKB-KW"/>
</dbReference>
<dbReference type="CDD" id="cd00833">
    <property type="entry name" value="PKS"/>
    <property type="match status" value="1"/>
</dbReference>
<dbReference type="PANTHER" id="PTHR43775:SF7">
    <property type="entry name" value="FATTY ACID SYNTHASE"/>
    <property type="match status" value="1"/>
</dbReference>
<evidence type="ECO:0000256" key="3">
    <source>
        <dbReference type="ARBA" id="ARBA00022450"/>
    </source>
</evidence>
<dbReference type="SMART" id="SM00825">
    <property type="entry name" value="PKS_KS"/>
    <property type="match status" value="1"/>
</dbReference>
<dbReference type="AlphaFoldDB" id="A0A9J6EQB4"/>
<feature type="domain" description="Ketosynthase family 3 (KS3)" evidence="14">
    <location>
        <begin position="1"/>
        <end position="265"/>
    </location>
</feature>
<reference evidence="15" key="1">
    <citation type="journal article" date="2020" name="Cell">
        <title>Large-Scale Comparative Analyses of Tick Genomes Elucidate Their Genetic Diversity and Vector Capacities.</title>
        <authorList>
            <consortium name="Tick Genome and Microbiome Consortium (TIGMIC)"/>
            <person name="Jia N."/>
            <person name="Wang J."/>
            <person name="Shi W."/>
            <person name="Du L."/>
            <person name="Sun Y."/>
            <person name="Zhan W."/>
            <person name="Jiang J.F."/>
            <person name="Wang Q."/>
            <person name="Zhang B."/>
            <person name="Ji P."/>
            <person name="Bell-Sakyi L."/>
            <person name="Cui X.M."/>
            <person name="Yuan T.T."/>
            <person name="Jiang B.G."/>
            <person name="Yang W.F."/>
            <person name="Lam T.T."/>
            <person name="Chang Q.C."/>
            <person name="Ding S.J."/>
            <person name="Wang X.J."/>
            <person name="Zhu J.G."/>
            <person name="Ruan X.D."/>
            <person name="Zhao L."/>
            <person name="Wei J.T."/>
            <person name="Ye R.Z."/>
            <person name="Que T.C."/>
            <person name="Du C.H."/>
            <person name="Zhou Y.H."/>
            <person name="Cheng J.X."/>
            <person name="Dai P.F."/>
            <person name="Guo W.B."/>
            <person name="Han X.H."/>
            <person name="Huang E.J."/>
            <person name="Li L.F."/>
            <person name="Wei W."/>
            <person name="Gao Y.C."/>
            <person name="Liu J.Z."/>
            <person name="Shao H.Z."/>
            <person name="Wang X."/>
            <person name="Wang C.C."/>
            <person name="Yang T.C."/>
            <person name="Huo Q.B."/>
            <person name="Li W."/>
            <person name="Chen H.Y."/>
            <person name="Chen S.E."/>
            <person name="Zhou L.G."/>
            <person name="Ni X.B."/>
            <person name="Tian J.H."/>
            <person name="Sheng Y."/>
            <person name="Liu T."/>
            <person name="Pan Y.S."/>
            <person name="Xia L.Y."/>
            <person name="Li J."/>
            <person name="Zhao F."/>
            <person name="Cao W.C."/>
        </authorList>
    </citation>
    <scope>NUCLEOTIDE SEQUENCE</scope>
    <source>
        <strain evidence="15">Rmic-2018</strain>
    </source>
</reference>
<name>A0A9J6EQB4_RHIMP</name>
<evidence type="ECO:0000256" key="2">
    <source>
        <dbReference type="ARBA" id="ARBA00018769"/>
    </source>
</evidence>
<dbReference type="Pfam" id="PF02801">
    <property type="entry name" value="Ketoacyl-synt_C"/>
    <property type="match status" value="1"/>
</dbReference>
<evidence type="ECO:0000256" key="5">
    <source>
        <dbReference type="ARBA" id="ARBA00022801"/>
    </source>
</evidence>
<keyword evidence="3" id="KW-0596">Phosphopantetheine</keyword>
<evidence type="ECO:0000256" key="9">
    <source>
        <dbReference type="ARBA" id="ARBA00023027"/>
    </source>
</evidence>
<dbReference type="SMART" id="SM00827">
    <property type="entry name" value="PKS_AT"/>
    <property type="match status" value="1"/>
</dbReference>
<dbReference type="GO" id="GO:0004312">
    <property type="term" value="F:fatty acid synthase activity"/>
    <property type="evidence" value="ECO:0007669"/>
    <property type="project" value="UniProtKB-EC"/>
</dbReference>
<dbReference type="GO" id="GO:0016787">
    <property type="term" value="F:hydrolase activity"/>
    <property type="evidence" value="ECO:0007669"/>
    <property type="project" value="UniProtKB-KW"/>
</dbReference>
<protein>
    <recommendedName>
        <fullName evidence="2">Fatty acid synthase</fullName>
        <ecNumber evidence="1">2.3.1.85</ecNumber>
    </recommendedName>
</protein>
<dbReference type="InterPro" id="IPR014031">
    <property type="entry name" value="Ketoacyl_synth_C"/>
</dbReference>
<dbReference type="PANTHER" id="PTHR43775">
    <property type="entry name" value="FATTY ACID SYNTHASE"/>
    <property type="match status" value="1"/>
</dbReference>
<dbReference type="EMBL" id="JABSTU010000002">
    <property type="protein sequence ID" value="KAH8036375.1"/>
    <property type="molecule type" value="Genomic_DNA"/>
</dbReference>
<dbReference type="VEuPathDB" id="VectorBase:LOC119179504"/>
<keyword evidence="11" id="KW-0275">Fatty acid biosynthesis</keyword>
<evidence type="ECO:0000256" key="10">
    <source>
        <dbReference type="ARBA" id="ARBA00023098"/>
    </source>
</evidence>
<evidence type="ECO:0000313" key="16">
    <source>
        <dbReference type="Proteomes" id="UP000821866"/>
    </source>
</evidence>
<dbReference type="GO" id="GO:0016491">
    <property type="term" value="F:oxidoreductase activity"/>
    <property type="evidence" value="ECO:0007669"/>
    <property type="project" value="UniProtKB-KW"/>
</dbReference>
<gene>
    <name evidence="15" type="ORF">HPB51_000157</name>
</gene>
<evidence type="ECO:0000256" key="1">
    <source>
        <dbReference type="ARBA" id="ARBA00012873"/>
    </source>
</evidence>
<dbReference type="InterPro" id="IPR001227">
    <property type="entry name" value="Ac_transferase_dom_sf"/>
</dbReference>
<accession>A0A9J6EQB4</accession>
<evidence type="ECO:0000256" key="4">
    <source>
        <dbReference type="ARBA" id="ARBA00022516"/>
    </source>
</evidence>
<dbReference type="Pfam" id="PF00698">
    <property type="entry name" value="Acyl_transf_1"/>
    <property type="match status" value="2"/>
</dbReference>
<proteinExistence type="predicted"/>
<keyword evidence="6" id="KW-0276">Fatty acid metabolism</keyword>
<dbReference type="Gene3D" id="3.30.70.250">
    <property type="entry name" value="Malonyl-CoA ACP transacylase, ACP-binding"/>
    <property type="match status" value="1"/>
</dbReference>
<dbReference type="InterPro" id="IPR016039">
    <property type="entry name" value="Thiolase-like"/>
</dbReference>
<keyword evidence="7" id="KW-0521">NADP</keyword>
<evidence type="ECO:0000259" key="14">
    <source>
        <dbReference type="PROSITE" id="PS52004"/>
    </source>
</evidence>
<dbReference type="PROSITE" id="PS52004">
    <property type="entry name" value="KS3_2"/>
    <property type="match status" value="1"/>
</dbReference>
<keyword evidence="4" id="KW-0444">Lipid biosynthesis</keyword>
<evidence type="ECO:0000256" key="6">
    <source>
        <dbReference type="ARBA" id="ARBA00022832"/>
    </source>
</evidence>
<dbReference type="InterPro" id="IPR050091">
    <property type="entry name" value="PKS_NRPS_Biosynth_Enz"/>
</dbReference>
<evidence type="ECO:0000256" key="11">
    <source>
        <dbReference type="ARBA" id="ARBA00023160"/>
    </source>
</evidence>
<organism evidence="15 16">
    <name type="scientific">Rhipicephalus microplus</name>
    <name type="common">Cattle tick</name>
    <name type="synonym">Boophilus microplus</name>
    <dbReference type="NCBI Taxonomy" id="6941"/>
    <lineage>
        <taxon>Eukaryota</taxon>
        <taxon>Metazoa</taxon>
        <taxon>Ecdysozoa</taxon>
        <taxon>Arthropoda</taxon>
        <taxon>Chelicerata</taxon>
        <taxon>Arachnida</taxon>
        <taxon>Acari</taxon>
        <taxon>Parasitiformes</taxon>
        <taxon>Ixodida</taxon>
        <taxon>Ixodoidea</taxon>
        <taxon>Ixodidae</taxon>
        <taxon>Rhipicephalinae</taxon>
        <taxon>Rhipicephalus</taxon>
        <taxon>Boophilus</taxon>
    </lineage>
</organism>
<dbReference type="InterPro" id="IPR016036">
    <property type="entry name" value="Malonyl_transacylase_ACP-bd"/>
</dbReference>
<evidence type="ECO:0000256" key="7">
    <source>
        <dbReference type="ARBA" id="ARBA00022857"/>
    </source>
</evidence>
<dbReference type="Gene3D" id="3.40.366.10">
    <property type="entry name" value="Malonyl-Coenzyme A Acyl Carrier Protein, domain 2"/>
    <property type="match status" value="1"/>
</dbReference>
<dbReference type="SUPFAM" id="SSF53901">
    <property type="entry name" value="Thiolase-like"/>
    <property type="match status" value="1"/>
</dbReference>
<dbReference type="InterPro" id="IPR020841">
    <property type="entry name" value="PKS_Beta-ketoAc_synthase_dom"/>
</dbReference>
<comment type="catalytic activity">
    <reaction evidence="13">
        <text>acetyl-CoA + n malonyl-CoA + 2n NADPH + 2n H(+) = a long-chain fatty acid + (n+1) CoA + n CO2 + 2n NADP(+).</text>
        <dbReference type="EC" id="2.3.1.85"/>
    </reaction>
</comment>
<evidence type="ECO:0000256" key="12">
    <source>
        <dbReference type="ARBA" id="ARBA00023268"/>
    </source>
</evidence>
<dbReference type="InterPro" id="IPR014030">
    <property type="entry name" value="Ketoacyl_synth_N"/>
</dbReference>
<keyword evidence="8" id="KW-0560">Oxidoreductase</keyword>
<evidence type="ECO:0000256" key="8">
    <source>
        <dbReference type="ARBA" id="ARBA00023002"/>
    </source>
</evidence>
<dbReference type="InterPro" id="IPR014043">
    <property type="entry name" value="Acyl_transferase_dom"/>
</dbReference>
<keyword evidence="9" id="KW-0520">NAD</keyword>
<dbReference type="InterPro" id="IPR016035">
    <property type="entry name" value="Acyl_Trfase/lysoPLipase"/>
</dbReference>
<dbReference type="Pfam" id="PF00109">
    <property type="entry name" value="ketoacyl-synt"/>
    <property type="match status" value="1"/>
</dbReference>
<dbReference type="EC" id="2.3.1.85" evidence="1"/>
<dbReference type="Gene3D" id="3.30.70.3290">
    <property type="match status" value="1"/>
</dbReference>
<keyword evidence="16" id="KW-1185">Reference proteome</keyword>
<reference evidence="15" key="2">
    <citation type="submission" date="2021-09" db="EMBL/GenBank/DDBJ databases">
        <authorList>
            <person name="Jia N."/>
            <person name="Wang J."/>
            <person name="Shi W."/>
            <person name="Du L."/>
            <person name="Sun Y."/>
            <person name="Zhan W."/>
            <person name="Jiang J."/>
            <person name="Wang Q."/>
            <person name="Zhang B."/>
            <person name="Ji P."/>
            <person name="Sakyi L.B."/>
            <person name="Cui X."/>
            <person name="Yuan T."/>
            <person name="Jiang B."/>
            <person name="Yang W."/>
            <person name="Lam T.T.-Y."/>
            <person name="Chang Q."/>
            <person name="Ding S."/>
            <person name="Wang X."/>
            <person name="Zhu J."/>
            <person name="Ruan X."/>
            <person name="Zhao L."/>
            <person name="Wei J."/>
            <person name="Que T."/>
            <person name="Du C."/>
            <person name="Cheng J."/>
            <person name="Dai P."/>
            <person name="Han X."/>
            <person name="Huang E."/>
            <person name="Gao Y."/>
            <person name="Liu J."/>
            <person name="Shao H."/>
            <person name="Ye R."/>
            <person name="Li L."/>
            <person name="Wei W."/>
            <person name="Wang X."/>
            <person name="Wang C."/>
            <person name="Huo Q."/>
            <person name="Li W."/>
            <person name="Guo W."/>
            <person name="Chen H."/>
            <person name="Chen S."/>
            <person name="Zhou L."/>
            <person name="Zhou L."/>
            <person name="Ni X."/>
            <person name="Tian J."/>
            <person name="Zhou Y."/>
            <person name="Sheng Y."/>
            <person name="Liu T."/>
            <person name="Pan Y."/>
            <person name="Xia L."/>
            <person name="Li J."/>
            <person name="Zhao F."/>
            <person name="Cao W."/>
        </authorList>
    </citation>
    <scope>NUCLEOTIDE SEQUENCE</scope>
    <source>
        <strain evidence="15">Rmic-2018</strain>
        <tissue evidence="15">Larvae</tissue>
    </source>
</reference>
<keyword evidence="12" id="KW-0511">Multifunctional enzyme</keyword>
<dbReference type="Gene3D" id="3.40.47.10">
    <property type="match status" value="1"/>
</dbReference>
<dbReference type="SUPFAM" id="SSF52151">
    <property type="entry name" value="FabD/lysophospholipase-like"/>
    <property type="match status" value="1"/>
</dbReference>
<comment type="caution">
    <text evidence="15">The sequence shown here is derived from an EMBL/GenBank/DDBJ whole genome shotgun (WGS) entry which is preliminary data.</text>
</comment>
<keyword evidence="5" id="KW-0378">Hydrolase</keyword>
<dbReference type="Proteomes" id="UP000821866">
    <property type="component" value="Chromosome 10"/>
</dbReference>
<dbReference type="VEuPathDB" id="VectorBase:LOC119185144"/>